<accession>A0A8S5QU82</accession>
<dbReference type="EMBL" id="BK015735">
    <property type="protein sequence ID" value="DAE22640.1"/>
    <property type="molecule type" value="Genomic_DNA"/>
</dbReference>
<sequence length="103" mass="11759">MALSTIQAAYIVKKYILGGYQAEYQFKVIYRVKPGNSNDKRLKADELLNALGDWVESETPPDIGDGLRVIRIEPTTRSSLFAMYENGDEDHQILMKMNYEVNV</sequence>
<proteinExistence type="predicted"/>
<name>A0A8S5QU82_9CAUD</name>
<organism evidence="1">
    <name type="scientific">Siphoviridae sp. ct5co22</name>
    <dbReference type="NCBI Taxonomy" id="2826294"/>
    <lineage>
        <taxon>Viruses</taxon>
        <taxon>Duplodnaviria</taxon>
        <taxon>Heunggongvirae</taxon>
        <taxon>Uroviricota</taxon>
        <taxon>Caudoviricetes</taxon>
    </lineage>
</organism>
<reference evidence="1" key="1">
    <citation type="journal article" date="2021" name="Proc. Natl. Acad. Sci. U.S.A.">
        <title>A Catalog of Tens of Thousands of Viruses from Human Metagenomes Reveals Hidden Associations with Chronic Diseases.</title>
        <authorList>
            <person name="Tisza M.J."/>
            <person name="Buck C.B."/>
        </authorList>
    </citation>
    <scope>NUCLEOTIDE SEQUENCE</scope>
    <source>
        <strain evidence="1">Ct5co22</strain>
    </source>
</reference>
<evidence type="ECO:0000313" key="1">
    <source>
        <dbReference type="EMBL" id="DAE22640.1"/>
    </source>
</evidence>
<protein>
    <submittedName>
        <fullName evidence="1">Minor capsid protein from bacteriophage</fullName>
    </submittedName>
</protein>